<feature type="compositionally biased region" description="Basic and acidic residues" evidence="1">
    <location>
        <begin position="65"/>
        <end position="74"/>
    </location>
</feature>
<feature type="region of interest" description="Disordered" evidence="1">
    <location>
        <begin position="45"/>
        <end position="74"/>
    </location>
</feature>
<accession>A0A7W9Q4B4</accession>
<comment type="caution">
    <text evidence="2">The sequence shown here is derived from an EMBL/GenBank/DDBJ whole genome shotgun (WGS) entry which is preliminary data.</text>
</comment>
<proteinExistence type="predicted"/>
<evidence type="ECO:0000256" key="1">
    <source>
        <dbReference type="SAM" id="MobiDB-lite"/>
    </source>
</evidence>
<dbReference type="EMBL" id="JACHJK010000039">
    <property type="protein sequence ID" value="MBB5932938.1"/>
    <property type="molecule type" value="Genomic_DNA"/>
</dbReference>
<protein>
    <submittedName>
        <fullName evidence="2">Uncharacterized protein</fullName>
    </submittedName>
</protein>
<dbReference type="RefSeq" id="WP_184976095.1">
    <property type="nucleotide sequence ID" value="NZ_JACHJK010000039.1"/>
</dbReference>
<dbReference type="Proteomes" id="UP000585836">
    <property type="component" value="Unassembled WGS sequence"/>
</dbReference>
<gene>
    <name evidence="2" type="ORF">FHS34_008459</name>
</gene>
<evidence type="ECO:0000313" key="3">
    <source>
        <dbReference type="Proteomes" id="UP000585836"/>
    </source>
</evidence>
<dbReference type="AlphaFoldDB" id="A0A7W9Q4B4"/>
<reference evidence="2 3" key="1">
    <citation type="submission" date="2020-08" db="EMBL/GenBank/DDBJ databases">
        <title>Genomic Encyclopedia of Type Strains, Phase III (KMG-III): the genomes of soil and plant-associated and newly described type strains.</title>
        <authorList>
            <person name="Whitman W."/>
        </authorList>
    </citation>
    <scope>NUCLEOTIDE SEQUENCE [LARGE SCALE GENOMIC DNA]</scope>
    <source>
        <strain evidence="2 3">CECT 3313</strain>
    </source>
</reference>
<keyword evidence="3" id="KW-1185">Reference proteome</keyword>
<sequence length="74" mass="7704">MTARRTLGAGPQAAHSIRAAQADLLDALPGIRLPDLNELRDRGVLGAHPAPTPAPRRTLLAGRPAGRELSDPPA</sequence>
<organism evidence="2 3">
    <name type="scientific">Streptomyces echinatus</name>
    <dbReference type="NCBI Taxonomy" id="67293"/>
    <lineage>
        <taxon>Bacteria</taxon>
        <taxon>Bacillati</taxon>
        <taxon>Actinomycetota</taxon>
        <taxon>Actinomycetes</taxon>
        <taxon>Kitasatosporales</taxon>
        <taxon>Streptomycetaceae</taxon>
        <taxon>Streptomyces</taxon>
    </lineage>
</organism>
<name>A0A7W9Q4B4_9ACTN</name>
<evidence type="ECO:0000313" key="2">
    <source>
        <dbReference type="EMBL" id="MBB5932938.1"/>
    </source>
</evidence>